<keyword evidence="3" id="KW-1185">Reference proteome</keyword>
<dbReference type="InterPro" id="IPR037119">
    <property type="entry name" value="Haem_oxidase_HugZ-like_sf"/>
</dbReference>
<name>A0A1R4IJS1_9MICO</name>
<sequence length="109" mass="12425">MLRRWDLSMSDYEIDEATADAILGHMNGDHSDDNLLIARAFGARDAVRAHMTDVTVDEGVWLAETPMEEITVRVPWSTRLTARADARREVVELYTRACRELGVTPREEH</sequence>
<feature type="domain" description="DUF2470" evidence="1">
    <location>
        <begin position="20"/>
        <end position="93"/>
    </location>
</feature>
<dbReference type="Proteomes" id="UP000196778">
    <property type="component" value="Unassembled WGS sequence"/>
</dbReference>
<accession>A0A1R4IJS1</accession>
<gene>
    <name evidence="2" type="ORF">FM119_02175</name>
</gene>
<organism evidence="2 3">
    <name type="scientific">Mycetocola reblochoni REB411</name>
    <dbReference type="NCBI Taxonomy" id="1255698"/>
    <lineage>
        <taxon>Bacteria</taxon>
        <taxon>Bacillati</taxon>
        <taxon>Actinomycetota</taxon>
        <taxon>Actinomycetes</taxon>
        <taxon>Micrococcales</taxon>
        <taxon>Microbacteriaceae</taxon>
        <taxon>Mycetocola</taxon>
    </lineage>
</organism>
<dbReference type="InterPro" id="IPR019595">
    <property type="entry name" value="DUF2470"/>
</dbReference>
<protein>
    <recommendedName>
        <fullName evidence="1">DUF2470 domain-containing protein</fullName>
    </recommendedName>
</protein>
<dbReference type="EMBL" id="FUKR01000013">
    <property type="protein sequence ID" value="SJN20086.1"/>
    <property type="molecule type" value="Genomic_DNA"/>
</dbReference>
<reference evidence="3" key="1">
    <citation type="submission" date="2017-02" db="EMBL/GenBank/DDBJ databases">
        <authorList>
            <person name="Dridi B."/>
        </authorList>
    </citation>
    <scope>NUCLEOTIDE SEQUENCE [LARGE SCALE GENOMIC DNA]</scope>
    <source>
        <strain evidence="3">EB411</strain>
    </source>
</reference>
<evidence type="ECO:0000313" key="2">
    <source>
        <dbReference type="EMBL" id="SJN20086.1"/>
    </source>
</evidence>
<dbReference type="Gene3D" id="3.20.180.10">
    <property type="entry name" value="PNP-oxidase-like"/>
    <property type="match status" value="1"/>
</dbReference>
<evidence type="ECO:0000259" key="1">
    <source>
        <dbReference type="Pfam" id="PF10615"/>
    </source>
</evidence>
<dbReference type="AlphaFoldDB" id="A0A1R4IJS1"/>
<proteinExistence type="predicted"/>
<evidence type="ECO:0000313" key="3">
    <source>
        <dbReference type="Proteomes" id="UP000196778"/>
    </source>
</evidence>
<dbReference type="Pfam" id="PF10615">
    <property type="entry name" value="DUF2470"/>
    <property type="match status" value="1"/>
</dbReference>